<keyword evidence="2" id="KW-0548">Nucleotidyltransferase</keyword>
<evidence type="ECO:0000259" key="8">
    <source>
        <dbReference type="Pfam" id="PF17921"/>
    </source>
</evidence>
<evidence type="ECO:0000256" key="4">
    <source>
        <dbReference type="ARBA" id="ARBA00022759"/>
    </source>
</evidence>
<feature type="domain" description="Integrase zinc-binding" evidence="8">
    <location>
        <begin position="229"/>
        <end position="265"/>
    </location>
</feature>
<feature type="domain" description="Reverse transcriptase RNase H-like" evidence="7">
    <location>
        <begin position="47"/>
        <end position="142"/>
    </location>
</feature>
<keyword evidence="10" id="KW-1185">Reference proteome</keyword>
<dbReference type="InterPro" id="IPR041373">
    <property type="entry name" value="RT_RNaseH"/>
</dbReference>
<dbReference type="Gene3D" id="1.10.340.70">
    <property type="match status" value="1"/>
</dbReference>
<sequence>MAQPLTSLLKKDQQWHWIDSAQIAFQALKGFLCTAPILVLPNFGEVPFYVETNASGTSVGAVLQQRGKPVAFFSRSLGIKHQALSIYDKEMLAVLLAVKKWHSYLVGRPVVIKIDHQSLKFLSEKKAITPYQQKWVSKMLGYDYSIVYRRGSQNIVADVLSKRTQLPEGQLHQCLGIISLTWSELWDKILQATIEDFKLQQLSNDLSQKPQHHPKYTLDGRFIKEKMEGVHATRRRISSFLYWNRLSRDIKKWVQECTTCQQYKYDNVAYPGVL</sequence>
<comment type="caution">
    <text evidence="9">The sequence shown here is derived from an EMBL/GenBank/DDBJ whole genome shotgun (WGS) entry which is preliminary data.</text>
</comment>
<dbReference type="InterPro" id="IPR043502">
    <property type="entry name" value="DNA/RNA_pol_sf"/>
</dbReference>
<evidence type="ECO:0000256" key="6">
    <source>
        <dbReference type="ARBA" id="ARBA00022918"/>
    </source>
</evidence>
<dbReference type="Pfam" id="PF17917">
    <property type="entry name" value="RT_RNaseH"/>
    <property type="match status" value="1"/>
</dbReference>
<dbReference type="GO" id="GO:0004519">
    <property type="term" value="F:endonuclease activity"/>
    <property type="evidence" value="ECO:0007669"/>
    <property type="project" value="UniProtKB-KW"/>
</dbReference>
<evidence type="ECO:0000256" key="3">
    <source>
        <dbReference type="ARBA" id="ARBA00022722"/>
    </source>
</evidence>
<gene>
    <name evidence="9" type="ORF">EPI10_014400</name>
</gene>
<proteinExistence type="predicted"/>
<dbReference type="InterPro" id="IPR050951">
    <property type="entry name" value="Retrovirus_Pol_polyprotein"/>
</dbReference>
<dbReference type="GO" id="GO:0016787">
    <property type="term" value="F:hydrolase activity"/>
    <property type="evidence" value="ECO:0007669"/>
    <property type="project" value="UniProtKB-KW"/>
</dbReference>
<evidence type="ECO:0000256" key="1">
    <source>
        <dbReference type="ARBA" id="ARBA00022679"/>
    </source>
</evidence>
<evidence type="ECO:0000313" key="10">
    <source>
        <dbReference type="Proteomes" id="UP000325315"/>
    </source>
</evidence>
<evidence type="ECO:0000259" key="7">
    <source>
        <dbReference type="Pfam" id="PF17917"/>
    </source>
</evidence>
<reference evidence="10" key="1">
    <citation type="journal article" date="2019" name="Plant Biotechnol. J.">
        <title>Genome sequencing of the Australian wild diploid species Gossypium australe highlights disease resistance and delayed gland morphogenesis.</title>
        <authorList>
            <person name="Cai Y."/>
            <person name="Cai X."/>
            <person name="Wang Q."/>
            <person name="Wang P."/>
            <person name="Zhang Y."/>
            <person name="Cai C."/>
            <person name="Xu Y."/>
            <person name="Wang K."/>
            <person name="Zhou Z."/>
            <person name="Wang C."/>
            <person name="Geng S."/>
            <person name="Li B."/>
            <person name="Dong Q."/>
            <person name="Hou Y."/>
            <person name="Wang H."/>
            <person name="Ai P."/>
            <person name="Liu Z."/>
            <person name="Yi F."/>
            <person name="Sun M."/>
            <person name="An G."/>
            <person name="Cheng J."/>
            <person name="Zhang Y."/>
            <person name="Shi Q."/>
            <person name="Xie Y."/>
            <person name="Shi X."/>
            <person name="Chang Y."/>
            <person name="Huang F."/>
            <person name="Chen Y."/>
            <person name="Hong S."/>
            <person name="Mi L."/>
            <person name="Sun Q."/>
            <person name="Zhang L."/>
            <person name="Zhou B."/>
            <person name="Peng R."/>
            <person name="Zhang X."/>
            <person name="Liu F."/>
        </authorList>
    </citation>
    <scope>NUCLEOTIDE SEQUENCE [LARGE SCALE GENOMIC DNA]</scope>
    <source>
        <strain evidence="10">cv. PA1801</strain>
    </source>
</reference>
<keyword evidence="4" id="KW-0255">Endonuclease</keyword>
<accession>A0A5B6VHQ9</accession>
<dbReference type="OrthoDB" id="1002013at2759"/>
<dbReference type="GO" id="GO:0003964">
    <property type="term" value="F:RNA-directed DNA polymerase activity"/>
    <property type="evidence" value="ECO:0007669"/>
    <property type="project" value="UniProtKB-KW"/>
</dbReference>
<keyword evidence="1" id="KW-0808">Transferase</keyword>
<dbReference type="Gene3D" id="3.10.20.370">
    <property type="match status" value="1"/>
</dbReference>
<dbReference type="Pfam" id="PF17921">
    <property type="entry name" value="Integrase_H2C2"/>
    <property type="match status" value="1"/>
</dbReference>
<dbReference type="AlphaFoldDB" id="A0A5B6VHQ9"/>
<dbReference type="InterPro" id="IPR043128">
    <property type="entry name" value="Rev_trsase/Diguanyl_cyclase"/>
</dbReference>
<dbReference type="EMBL" id="SMMG02000006">
    <property type="protein sequence ID" value="KAA3468521.1"/>
    <property type="molecule type" value="Genomic_DNA"/>
</dbReference>
<dbReference type="CDD" id="cd09274">
    <property type="entry name" value="RNase_HI_RT_Ty3"/>
    <property type="match status" value="1"/>
</dbReference>
<organism evidence="9 10">
    <name type="scientific">Gossypium australe</name>
    <dbReference type="NCBI Taxonomy" id="47621"/>
    <lineage>
        <taxon>Eukaryota</taxon>
        <taxon>Viridiplantae</taxon>
        <taxon>Streptophyta</taxon>
        <taxon>Embryophyta</taxon>
        <taxon>Tracheophyta</taxon>
        <taxon>Spermatophyta</taxon>
        <taxon>Magnoliopsida</taxon>
        <taxon>eudicotyledons</taxon>
        <taxon>Gunneridae</taxon>
        <taxon>Pentapetalae</taxon>
        <taxon>rosids</taxon>
        <taxon>malvids</taxon>
        <taxon>Malvales</taxon>
        <taxon>Malvaceae</taxon>
        <taxon>Malvoideae</taxon>
        <taxon>Gossypium</taxon>
    </lineage>
</organism>
<protein>
    <submittedName>
        <fullName evidence="9">Transposon Ty3-I Gag-Pol polyprotein</fullName>
    </submittedName>
</protein>
<evidence type="ECO:0000256" key="5">
    <source>
        <dbReference type="ARBA" id="ARBA00022801"/>
    </source>
</evidence>
<keyword evidence="3" id="KW-0540">Nuclease</keyword>
<evidence type="ECO:0000313" key="9">
    <source>
        <dbReference type="EMBL" id="KAA3468521.1"/>
    </source>
</evidence>
<dbReference type="PANTHER" id="PTHR37984">
    <property type="entry name" value="PROTEIN CBG26694"/>
    <property type="match status" value="1"/>
</dbReference>
<dbReference type="Proteomes" id="UP000325315">
    <property type="component" value="Unassembled WGS sequence"/>
</dbReference>
<dbReference type="Gene3D" id="3.30.70.270">
    <property type="match status" value="1"/>
</dbReference>
<dbReference type="PANTHER" id="PTHR37984:SF5">
    <property type="entry name" value="PROTEIN NYNRIN-LIKE"/>
    <property type="match status" value="1"/>
</dbReference>
<evidence type="ECO:0000256" key="2">
    <source>
        <dbReference type="ARBA" id="ARBA00022695"/>
    </source>
</evidence>
<keyword evidence="6" id="KW-0695">RNA-directed DNA polymerase</keyword>
<dbReference type="SUPFAM" id="SSF56672">
    <property type="entry name" value="DNA/RNA polymerases"/>
    <property type="match status" value="1"/>
</dbReference>
<keyword evidence="5" id="KW-0378">Hydrolase</keyword>
<dbReference type="InterPro" id="IPR041588">
    <property type="entry name" value="Integrase_H2C2"/>
</dbReference>
<name>A0A5B6VHQ9_9ROSI</name>